<dbReference type="InterPro" id="IPR021955">
    <property type="entry name" value="DUF3572"/>
</dbReference>
<comment type="caution">
    <text evidence="1">The sequence shown here is derived from an EMBL/GenBank/DDBJ whole genome shotgun (WGS) entry which is preliminary data.</text>
</comment>
<accession>A0ABT7ACU8</accession>
<evidence type="ECO:0000313" key="1">
    <source>
        <dbReference type="EMBL" id="MDJ1157203.1"/>
    </source>
</evidence>
<dbReference type="RefSeq" id="WP_283739171.1">
    <property type="nucleotide sequence ID" value="NZ_JASJEV010000001.1"/>
</dbReference>
<organism evidence="1 2">
    <name type="scientific">Chelatococcus albus</name>
    <dbReference type="NCBI Taxonomy" id="3047466"/>
    <lineage>
        <taxon>Bacteria</taxon>
        <taxon>Pseudomonadati</taxon>
        <taxon>Pseudomonadota</taxon>
        <taxon>Alphaproteobacteria</taxon>
        <taxon>Hyphomicrobiales</taxon>
        <taxon>Chelatococcaceae</taxon>
        <taxon>Chelatococcus</taxon>
    </lineage>
</organism>
<sequence length="96" mass="9901">MHTHRNLDKAVAEEVAVAALAFLAADTERLGGFLAATGLGPETIRRAAREPGFLGAVLDYLAADESLLLMFAANRGLDPALVARAHALLGSGHPAG</sequence>
<evidence type="ECO:0000313" key="2">
    <source>
        <dbReference type="Proteomes" id="UP001321492"/>
    </source>
</evidence>
<keyword evidence="2" id="KW-1185">Reference proteome</keyword>
<gene>
    <name evidence="1" type="ORF">QNA08_02980</name>
</gene>
<dbReference type="Pfam" id="PF12096">
    <property type="entry name" value="DUF3572"/>
    <property type="match status" value="1"/>
</dbReference>
<dbReference type="EMBL" id="JASJEV010000001">
    <property type="protein sequence ID" value="MDJ1157203.1"/>
    <property type="molecule type" value="Genomic_DNA"/>
</dbReference>
<dbReference type="Proteomes" id="UP001321492">
    <property type="component" value="Unassembled WGS sequence"/>
</dbReference>
<name>A0ABT7ACU8_9HYPH</name>
<proteinExistence type="predicted"/>
<reference evidence="1 2" key="1">
    <citation type="submission" date="2023-05" db="EMBL/GenBank/DDBJ databases">
        <title>Chelatococcus sp. nov., a moderately thermophilic bacterium isolated from hot spring microbial mat.</title>
        <authorList>
            <person name="Hu C.-J."/>
            <person name="Li W.-J."/>
        </authorList>
    </citation>
    <scope>NUCLEOTIDE SEQUENCE [LARGE SCALE GENOMIC DNA]</scope>
    <source>
        <strain evidence="1 2">SYSU G07232</strain>
    </source>
</reference>
<protein>
    <submittedName>
        <fullName evidence="1">DUF3572 domain-containing protein</fullName>
    </submittedName>
</protein>